<comment type="subcellular location">
    <subcellularLocation>
        <location evidence="1">Cell outer membrane</location>
    </subcellularLocation>
</comment>
<keyword evidence="2 6" id="KW-0732">Signal</keyword>
<dbReference type="Pfam" id="PF13505">
    <property type="entry name" value="OMP_b-brl"/>
    <property type="match status" value="1"/>
</dbReference>
<feature type="chain" id="PRO_5046991309" evidence="6">
    <location>
        <begin position="23"/>
        <end position="227"/>
    </location>
</feature>
<dbReference type="Proteomes" id="UP001597314">
    <property type="component" value="Unassembled WGS sequence"/>
</dbReference>
<sequence length="227" mass="23974">MKTILLSTCAALSVLCAGAAVAADLPVKAPPPVVPAKAPWTGCGIGFNVGGGWGDTWWSNPTPALAGSYSVSGAVAGGQLYCDYQTGPFVIGLEASYDWTNLDGNYANAAGYLRQTTVNSLGGAGGRVGLVVDKSLIFVRAQAVWADVDHTQTLTGFAAQTISETRFGWGIGAGLEYMIAPVLTARIEYNYNDFGTQNYSYAAQPAVTYGEELRLHVLKLGVNYKFW</sequence>
<evidence type="ECO:0000259" key="7">
    <source>
        <dbReference type="Pfam" id="PF13505"/>
    </source>
</evidence>
<gene>
    <name evidence="8" type="ORF">ACFSOX_21925</name>
</gene>
<comment type="caution">
    <text evidence="8">The sequence shown here is derived from an EMBL/GenBank/DDBJ whole genome shotgun (WGS) entry which is preliminary data.</text>
</comment>
<keyword evidence="4" id="KW-0998">Cell outer membrane</keyword>
<evidence type="ECO:0000313" key="9">
    <source>
        <dbReference type="Proteomes" id="UP001597314"/>
    </source>
</evidence>
<dbReference type="RefSeq" id="WP_378479957.1">
    <property type="nucleotide sequence ID" value="NZ_JBHUIW010000036.1"/>
</dbReference>
<reference evidence="9" key="1">
    <citation type="journal article" date="2019" name="Int. J. Syst. Evol. Microbiol.">
        <title>The Global Catalogue of Microorganisms (GCM) 10K type strain sequencing project: providing services to taxonomists for standard genome sequencing and annotation.</title>
        <authorList>
            <consortium name="The Broad Institute Genomics Platform"/>
            <consortium name="The Broad Institute Genome Sequencing Center for Infectious Disease"/>
            <person name="Wu L."/>
            <person name="Ma J."/>
        </authorList>
    </citation>
    <scope>NUCLEOTIDE SEQUENCE [LARGE SCALE GENOMIC DNA]</scope>
    <source>
        <strain evidence="9">CGMCC 1.6774</strain>
    </source>
</reference>
<proteinExistence type="inferred from homology"/>
<dbReference type="PANTHER" id="PTHR34001">
    <property type="entry name" value="BLL7405 PROTEIN"/>
    <property type="match status" value="1"/>
</dbReference>
<dbReference type="PANTHER" id="PTHR34001:SF3">
    <property type="entry name" value="BLL7405 PROTEIN"/>
    <property type="match status" value="1"/>
</dbReference>
<name>A0ABW5ASC0_9BRAD</name>
<evidence type="ECO:0000313" key="8">
    <source>
        <dbReference type="EMBL" id="MFD2184821.1"/>
    </source>
</evidence>
<feature type="signal peptide" evidence="6">
    <location>
        <begin position="1"/>
        <end position="22"/>
    </location>
</feature>
<evidence type="ECO:0000256" key="3">
    <source>
        <dbReference type="ARBA" id="ARBA00023136"/>
    </source>
</evidence>
<dbReference type="SUPFAM" id="SSF56925">
    <property type="entry name" value="OMPA-like"/>
    <property type="match status" value="1"/>
</dbReference>
<protein>
    <submittedName>
        <fullName evidence="8">Outer membrane protein</fullName>
    </submittedName>
</protein>
<accession>A0ABW5ASC0</accession>
<dbReference type="InterPro" id="IPR051692">
    <property type="entry name" value="OMP-like"/>
</dbReference>
<organism evidence="8 9">
    <name type="scientific">Rhodoplanes azumiensis</name>
    <dbReference type="NCBI Taxonomy" id="1897628"/>
    <lineage>
        <taxon>Bacteria</taxon>
        <taxon>Pseudomonadati</taxon>
        <taxon>Pseudomonadota</taxon>
        <taxon>Alphaproteobacteria</taxon>
        <taxon>Hyphomicrobiales</taxon>
        <taxon>Nitrobacteraceae</taxon>
        <taxon>Rhodoplanes</taxon>
    </lineage>
</organism>
<dbReference type="Gene3D" id="2.40.160.20">
    <property type="match status" value="1"/>
</dbReference>
<dbReference type="EMBL" id="JBHUIW010000036">
    <property type="protein sequence ID" value="MFD2184821.1"/>
    <property type="molecule type" value="Genomic_DNA"/>
</dbReference>
<keyword evidence="9" id="KW-1185">Reference proteome</keyword>
<evidence type="ECO:0000256" key="2">
    <source>
        <dbReference type="ARBA" id="ARBA00022729"/>
    </source>
</evidence>
<comment type="similarity">
    <text evidence="5">Belongs to the Omp25/RopB family.</text>
</comment>
<evidence type="ECO:0000256" key="1">
    <source>
        <dbReference type="ARBA" id="ARBA00004442"/>
    </source>
</evidence>
<dbReference type="InterPro" id="IPR027385">
    <property type="entry name" value="Beta-barrel_OMP"/>
</dbReference>
<evidence type="ECO:0000256" key="4">
    <source>
        <dbReference type="ARBA" id="ARBA00023237"/>
    </source>
</evidence>
<keyword evidence="3" id="KW-0472">Membrane</keyword>
<evidence type="ECO:0000256" key="6">
    <source>
        <dbReference type="SAM" id="SignalP"/>
    </source>
</evidence>
<feature type="domain" description="Outer membrane protein beta-barrel" evidence="7">
    <location>
        <begin position="10"/>
        <end position="226"/>
    </location>
</feature>
<evidence type="ECO:0000256" key="5">
    <source>
        <dbReference type="ARBA" id="ARBA00038306"/>
    </source>
</evidence>
<dbReference type="InterPro" id="IPR011250">
    <property type="entry name" value="OMP/PagP_B-barrel"/>
</dbReference>